<feature type="transmembrane region" description="Helical" evidence="1">
    <location>
        <begin position="148"/>
        <end position="167"/>
    </location>
</feature>
<evidence type="ECO:0000313" key="2">
    <source>
        <dbReference type="EMBL" id="MDQ0425714.1"/>
    </source>
</evidence>
<name>A0ABU0GK19_9CELL</name>
<feature type="transmembrane region" description="Helical" evidence="1">
    <location>
        <begin position="81"/>
        <end position="101"/>
    </location>
</feature>
<evidence type="ECO:0000256" key="1">
    <source>
        <dbReference type="SAM" id="Phobius"/>
    </source>
</evidence>
<organism evidence="2 3">
    <name type="scientific">Cellulomonas iranensis</name>
    <dbReference type="NCBI Taxonomy" id="76862"/>
    <lineage>
        <taxon>Bacteria</taxon>
        <taxon>Bacillati</taxon>
        <taxon>Actinomycetota</taxon>
        <taxon>Actinomycetes</taxon>
        <taxon>Micrococcales</taxon>
        <taxon>Cellulomonadaceae</taxon>
        <taxon>Cellulomonas</taxon>
    </lineage>
</organism>
<feature type="transmembrane region" description="Helical" evidence="1">
    <location>
        <begin position="223"/>
        <end position="245"/>
    </location>
</feature>
<dbReference type="EMBL" id="JAUSVM010000001">
    <property type="protein sequence ID" value="MDQ0425714.1"/>
    <property type="molecule type" value="Genomic_DNA"/>
</dbReference>
<protein>
    <submittedName>
        <fullName evidence="2">Membrane-anchored protein</fullName>
    </submittedName>
</protein>
<keyword evidence="3" id="KW-1185">Reference proteome</keyword>
<feature type="transmembrane region" description="Helical" evidence="1">
    <location>
        <begin position="107"/>
        <end position="127"/>
    </location>
</feature>
<keyword evidence="1" id="KW-0812">Transmembrane</keyword>
<keyword evidence="1" id="KW-0472">Membrane</keyword>
<feature type="transmembrane region" description="Helical" evidence="1">
    <location>
        <begin position="173"/>
        <end position="192"/>
    </location>
</feature>
<dbReference type="RefSeq" id="WP_070319784.1">
    <property type="nucleotide sequence ID" value="NZ_JAUSVM010000001.1"/>
</dbReference>
<keyword evidence="1" id="KW-1133">Transmembrane helix</keyword>
<reference evidence="2 3" key="1">
    <citation type="submission" date="2023-07" db="EMBL/GenBank/DDBJ databases">
        <title>Sequencing the genomes of 1000 actinobacteria strains.</title>
        <authorList>
            <person name="Klenk H.-P."/>
        </authorList>
    </citation>
    <scope>NUCLEOTIDE SEQUENCE [LARGE SCALE GENOMIC DNA]</scope>
    <source>
        <strain evidence="2 3">DSM 14785</strain>
    </source>
</reference>
<sequence length="247" mass="25484">MSLDPATLAPHVDPDWTEALVLELRLRDVPGDVIGDVLTEIETHVLDSGTTAQDAFGDATRYAEQVAETAARPTPDDPRDMVPYALGAAGFVAALNGLGAWVTSGALTLTVGILAVVVVVVVTPFVLQRYGTPLLRFLVTGSPLRASLVVMAPMVPTVVLVLLGRAWEVATLPAAPVTLGGAAVALAAVVLARRRPTLEDPVVAPGGDREAALAAARRETGRLTLVTTGVQAAIAVLAVVGVVLLSR</sequence>
<proteinExistence type="predicted"/>
<dbReference type="Proteomes" id="UP001240250">
    <property type="component" value="Unassembled WGS sequence"/>
</dbReference>
<accession>A0ABU0GK19</accession>
<evidence type="ECO:0000313" key="3">
    <source>
        <dbReference type="Proteomes" id="UP001240250"/>
    </source>
</evidence>
<gene>
    <name evidence="2" type="ORF">JO380_002095</name>
</gene>
<comment type="caution">
    <text evidence="2">The sequence shown here is derived from an EMBL/GenBank/DDBJ whole genome shotgun (WGS) entry which is preliminary data.</text>
</comment>